<dbReference type="SMART" id="SM00341">
    <property type="entry name" value="HRDC"/>
    <property type="match status" value="1"/>
</dbReference>
<dbReference type="GO" id="GO:0006139">
    <property type="term" value="P:nucleobase-containing compound metabolic process"/>
    <property type="evidence" value="ECO:0007669"/>
    <property type="project" value="InterPro"/>
</dbReference>
<dbReference type="Gene3D" id="3.30.420.10">
    <property type="entry name" value="Ribonuclease H-like superfamily/Ribonuclease H"/>
    <property type="match status" value="1"/>
</dbReference>
<dbReference type="InterPro" id="IPR002562">
    <property type="entry name" value="3'-5'_exonuclease_dom"/>
</dbReference>
<accession>F0SS60</accession>
<dbReference type="Pfam" id="PF01612">
    <property type="entry name" value="DNA_pol_A_exo1"/>
    <property type="match status" value="1"/>
</dbReference>
<dbReference type="Gene3D" id="1.10.150.80">
    <property type="entry name" value="HRDC domain"/>
    <property type="match status" value="2"/>
</dbReference>
<dbReference type="InterPro" id="IPR051086">
    <property type="entry name" value="RNase_D-like"/>
</dbReference>
<dbReference type="GO" id="GO:0000166">
    <property type="term" value="F:nucleotide binding"/>
    <property type="evidence" value="ECO:0007669"/>
    <property type="project" value="InterPro"/>
</dbReference>
<dbReference type="eggNOG" id="COG0349">
    <property type="taxonomic scope" value="Bacteria"/>
</dbReference>
<organism evidence="2 3">
    <name type="scientific">Rubinisphaera brasiliensis (strain ATCC 49424 / DSM 5305 / JCM 21570 / IAM 15109 / NBRC 103401 / IFAM 1448)</name>
    <name type="common">Planctomyces brasiliensis</name>
    <dbReference type="NCBI Taxonomy" id="756272"/>
    <lineage>
        <taxon>Bacteria</taxon>
        <taxon>Pseudomonadati</taxon>
        <taxon>Planctomycetota</taxon>
        <taxon>Planctomycetia</taxon>
        <taxon>Planctomycetales</taxon>
        <taxon>Planctomycetaceae</taxon>
        <taxon>Rubinisphaera</taxon>
    </lineage>
</organism>
<dbReference type="PROSITE" id="PS50967">
    <property type="entry name" value="HRDC"/>
    <property type="match status" value="1"/>
</dbReference>
<name>F0SS60_RUBBR</name>
<dbReference type="Proteomes" id="UP000006860">
    <property type="component" value="Chromosome"/>
</dbReference>
<dbReference type="STRING" id="756272.Plabr_0444"/>
<dbReference type="InterPro" id="IPR012337">
    <property type="entry name" value="RNaseH-like_sf"/>
</dbReference>
<dbReference type="SUPFAM" id="SSF53098">
    <property type="entry name" value="Ribonuclease H-like"/>
    <property type="match status" value="1"/>
</dbReference>
<keyword evidence="2" id="KW-0378">Hydrolase</keyword>
<reference evidence="3" key="1">
    <citation type="submission" date="2011-02" db="EMBL/GenBank/DDBJ databases">
        <title>The complete genome of Planctomyces brasiliensis DSM 5305.</title>
        <authorList>
            <person name="Lucas S."/>
            <person name="Copeland A."/>
            <person name="Lapidus A."/>
            <person name="Bruce D."/>
            <person name="Goodwin L."/>
            <person name="Pitluck S."/>
            <person name="Kyrpides N."/>
            <person name="Mavromatis K."/>
            <person name="Pagani I."/>
            <person name="Ivanova N."/>
            <person name="Ovchinnikova G."/>
            <person name="Lu M."/>
            <person name="Detter J.C."/>
            <person name="Han C."/>
            <person name="Land M."/>
            <person name="Hauser L."/>
            <person name="Markowitz V."/>
            <person name="Cheng J.-F."/>
            <person name="Hugenholtz P."/>
            <person name="Woyke T."/>
            <person name="Wu D."/>
            <person name="Tindall B."/>
            <person name="Pomrenke H.G."/>
            <person name="Brambilla E."/>
            <person name="Klenk H.-P."/>
            <person name="Eisen J.A."/>
        </authorList>
    </citation>
    <scope>NUCLEOTIDE SEQUENCE [LARGE SCALE GENOMIC DNA]</scope>
    <source>
        <strain evidence="3">ATCC 49424 / DSM 5305 / JCM 21570 / NBRC 103401 / IFAM 1448</strain>
    </source>
</reference>
<proteinExistence type="predicted"/>
<protein>
    <submittedName>
        <fullName evidence="2">Ribonuclease D</fullName>
        <ecNumber evidence="2">3.1.13.5</ecNumber>
    </submittedName>
</protein>
<dbReference type="PANTHER" id="PTHR47649:SF1">
    <property type="entry name" value="RIBONUCLEASE D"/>
    <property type="match status" value="1"/>
</dbReference>
<dbReference type="RefSeq" id="WP_013626815.1">
    <property type="nucleotide sequence ID" value="NC_015174.1"/>
</dbReference>
<dbReference type="Pfam" id="PF00570">
    <property type="entry name" value="HRDC"/>
    <property type="match status" value="1"/>
</dbReference>
<dbReference type="InterPro" id="IPR044876">
    <property type="entry name" value="HRDC_dom_sf"/>
</dbReference>
<dbReference type="GO" id="GO:0008408">
    <property type="term" value="F:3'-5' exonuclease activity"/>
    <property type="evidence" value="ECO:0007669"/>
    <property type="project" value="InterPro"/>
</dbReference>
<evidence type="ECO:0000313" key="3">
    <source>
        <dbReference type="Proteomes" id="UP000006860"/>
    </source>
</evidence>
<dbReference type="EC" id="3.1.13.5" evidence="2"/>
<evidence type="ECO:0000313" key="2">
    <source>
        <dbReference type="EMBL" id="ADY58071.1"/>
    </source>
</evidence>
<dbReference type="AlphaFoldDB" id="F0SS60"/>
<dbReference type="InterPro" id="IPR010997">
    <property type="entry name" value="HRDC-like_sf"/>
</dbReference>
<dbReference type="SUPFAM" id="SSF47819">
    <property type="entry name" value="HRDC-like"/>
    <property type="match status" value="2"/>
</dbReference>
<dbReference type="GO" id="GO:0033890">
    <property type="term" value="F:ribonuclease D activity"/>
    <property type="evidence" value="ECO:0007669"/>
    <property type="project" value="UniProtKB-EC"/>
</dbReference>
<dbReference type="CDD" id="cd06142">
    <property type="entry name" value="RNaseD_exo"/>
    <property type="match status" value="1"/>
</dbReference>
<evidence type="ECO:0000259" key="1">
    <source>
        <dbReference type="PROSITE" id="PS50967"/>
    </source>
</evidence>
<dbReference type="SMR" id="F0SS60"/>
<dbReference type="KEGG" id="pbs:Plabr_0444"/>
<dbReference type="InterPro" id="IPR002121">
    <property type="entry name" value="HRDC_dom"/>
</dbReference>
<feature type="domain" description="HRDC" evidence="1">
    <location>
        <begin position="211"/>
        <end position="291"/>
    </location>
</feature>
<dbReference type="EMBL" id="CP002546">
    <property type="protein sequence ID" value="ADY58071.1"/>
    <property type="molecule type" value="Genomic_DNA"/>
</dbReference>
<keyword evidence="3" id="KW-1185">Reference proteome</keyword>
<dbReference type="HOGENOM" id="CLU_042387_0_0_0"/>
<gene>
    <name evidence="2" type="ordered locus">Plabr_0444</name>
</gene>
<dbReference type="GO" id="GO:0003676">
    <property type="term" value="F:nucleic acid binding"/>
    <property type="evidence" value="ECO:0007669"/>
    <property type="project" value="InterPro"/>
</dbReference>
<sequence>MSHQIITDQQEFEDLCDRLHASGQVAFDTEFVSEFTFRPRLCLLQFGTSEEKVAVDPFQLTDLTPWWEIMADEQTEVIIHGGREEILFCWHAIGKKPQNLIDVQIVQGLLSRGFPLSHSALVQKVVRKKVHGKETRTDWSKRPLTTKQINYAIEDVVHLIDIAEKQKVRLKKTKRTTWADEECRQFVDGLVETQKLRGEAWQRLPKISRLHRKEMAIARELFLWRERQAEELDKPVRSLLRDDLLVDLAHRQPQSESELLSSRDMQRSGYRRHIPQILEVIREAREIPESEWPKPDDEQQSRLKNEEHVLGKLLAIALANQCAELDLSPSLLATASDLRDFVRWYQTKDNGDRPKLATGWRYEISGQILEDLLDGKVSLRVSDPESDHPLIFERVTDSTPV</sequence>
<dbReference type="OrthoDB" id="9800549at2"/>
<dbReference type="SMART" id="SM00474">
    <property type="entry name" value="35EXOc"/>
    <property type="match status" value="1"/>
</dbReference>
<dbReference type="PANTHER" id="PTHR47649">
    <property type="entry name" value="RIBONUCLEASE D"/>
    <property type="match status" value="1"/>
</dbReference>
<dbReference type="InterPro" id="IPR036397">
    <property type="entry name" value="RNaseH_sf"/>
</dbReference>